<proteinExistence type="predicted"/>
<organism evidence="2 3">
    <name type="scientific">Siphonobacter curvatus</name>
    <dbReference type="NCBI Taxonomy" id="2094562"/>
    <lineage>
        <taxon>Bacteria</taxon>
        <taxon>Pseudomonadati</taxon>
        <taxon>Bacteroidota</taxon>
        <taxon>Cytophagia</taxon>
        <taxon>Cytophagales</taxon>
        <taxon>Cytophagaceae</taxon>
        <taxon>Siphonobacter</taxon>
    </lineage>
</organism>
<feature type="domain" description="Dystroglycan-type cadherin-like" evidence="1">
    <location>
        <begin position="1248"/>
        <end position="1336"/>
    </location>
</feature>
<dbReference type="Proteomes" id="UP000239590">
    <property type="component" value="Unassembled WGS sequence"/>
</dbReference>
<dbReference type="GO" id="GO:0016020">
    <property type="term" value="C:membrane"/>
    <property type="evidence" value="ECO:0007669"/>
    <property type="project" value="InterPro"/>
</dbReference>
<reference evidence="3" key="1">
    <citation type="submission" date="2018-02" db="EMBL/GenBank/DDBJ databases">
        <title>Genome sequencing of Solimonas sp. HR-BB.</title>
        <authorList>
            <person name="Lee Y."/>
            <person name="Jeon C.O."/>
        </authorList>
    </citation>
    <scope>NUCLEOTIDE SEQUENCE [LARGE SCALE GENOMIC DNA]</scope>
    <source>
        <strain evidence="3">HR-U</strain>
    </source>
</reference>
<dbReference type="EMBL" id="PTRA01000001">
    <property type="protein sequence ID" value="PQA58562.1"/>
    <property type="molecule type" value="Genomic_DNA"/>
</dbReference>
<evidence type="ECO:0000313" key="3">
    <source>
        <dbReference type="Proteomes" id="UP000239590"/>
    </source>
</evidence>
<feature type="domain" description="Dystroglycan-type cadherin-like" evidence="1">
    <location>
        <begin position="1070"/>
        <end position="1158"/>
    </location>
</feature>
<feature type="domain" description="Dystroglycan-type cadherin-like" evidence="1">
    <location>
        <begin position="628"/>
        <end position="713"/>
    </location>
</feature>
<dbReference type="InterPro" id="IPR015919">
    <property type="entry name" value="Cadherin-like_sf"/>
</dbReference>
<comment type="caution">
    <text evidence="2">The sequence shown here is derived from an EMBL/GenBank/DDBJ whole genome shotgun (WGS) entry which is preliminary data.</text>
</comment>
<protein>
    <recommendedName>
        <fullName evidence="1">Dystroglycan-type cadherin-like domain-containing protein</fullName>
    </recommendedName>
</protein>
<evidence type="ECO:0000259" key="1">
    <source>
        <dbReference type="SMART" id="SM00736"/>
    </source>
</evidence>
<dbReference type="SMART" id="SM00736">
    <property type="entry name" value="CADG"/>
    <property type="match status" value="12"/>
</dbReference>
<feature type="domain" description="Dystroglycan-type cadherin-like" evidence="1">
    <location>
        <begin position="717"/>
        <end position="802"/>
    </location>
</feature>
<feature type="domain" description="Dystroglycan-type cadherin-like" evidence="1">
    <location>
        <begin position="892"/>
        <end position="980"/>
    </location>
</feature>
<dbReference type="Gene3D" id="2.60.40.10">
    <property type="entry name" value="Immunoglobulins"/>
    <property type="match status" value="14"/>
</dbReference>
<feature type="domain" description="Dystroglycan-type cadherin-like" evidence="1">
    <location>
        <begin position="1515"/>
        <end position="1603"/>
    </location>
</feature>
<evidence type="ECO:0000313" key="2">
    <source>
        <dbReference type="EMBL" id="PQA58562.1"/>
    </source>
</evidence>
<name>A0A2S7ILH1_9BACT</name>
<dbReference type="PANTHER" id="PTHR37494:SF1">
    <property type="entry name" value="STAPHYLOCOCCUS AUREUS SURFACE PROTEIN A"/>
    <property type="match status" value="1"/>
</dbReference>
<feature type="domain" description="Dystroglycan-type cadherin-like" evidence="1">
    <location>
        <begin position="984"/>
        <end position="1069"/>
    </location>
</feature>
<gene>
    <name evidence="2" type="ORF">C5O19_02520</name>
</gene>
<feature type="domain" description="Dystroglycan-type cadherin-like" evidence="1">
    <location>
        <begin position="1429"/>
        <end position="1514"/>
    </location>
</feature>
<feature type="domain" description="Dystroglycan-type cadherin-like" evidence="1">
    <location>
        <begin position="1162"/>
        <end position="1247"/>
    </location>
</feature>
<dbReference type="OrthoDB" id="904719at2"/>
<dbReference type="InterPro" id="IPR013783">
    <property type="entry name" value="Ig-like_fold"/>
</dbReference>
<feature type="domain" description="Dystroglycan-type cadherin-like" evidence="1">
    <location>
        <begin position="1340"/>
        <end position="1425"/>
    </location>
</feature>
<dbReference type="RefSeq" id="WP_104709771.1">
    <property type="nucleotide sequence ID" value="NZ_PTRA01000001.1"/>
</dbReference>
<sequence>MKNFTRTIYARAVLRFGITFCIFFLTLLSHTYAQRALRRIYANNATPGTTSIPLVGAGSVSNPNNAITNTTLAERNQAANLNSSGLLASAYLNLTFADPVAANTPIHIKLGSTASLLGVGEGLRVQAISSSGGLLGSPAQVSTLLSLADGVNQYEVIFTPTVASQGVRVTFAPVAALLNGGIDVYGAYYKTSATGVACDSPEDQLNGAVGLATGVAGGVLNPLNAVDGNLNTAAVLQTAVGATGYIHSTAVFTSEGAAGDSVKVLIQRTGNLLDLQLLGSFSINTYLGNTLVNSGVTGNLLSLNLLSGTSDRYYVGFRASGAFDRIEVRTAGVANLLGNLTIYEIQRTPGAPTVAPASRNVTIYSGNTATLTASTTVTSDNVIWYGSATGTNQVSNAKTFTTPTLTQTTRYYAATQRNGCTETSLRTPAVVTVLTLTGFTNPPSGKVGQAYTGGLSATSSGTGRTLNYALATGSSLPAGLTLNANGTITGTVAASATPGTYQINVNIRDVTDGGNLTAGSHVYTLVIAPADLTLPAFALGNGTVGTPYASAALPEPTGGNPKYTFTVTNLPPGLTFDPITRVISGTPTTAGSYTVRVQVTDSSNPAQTTFRDVTVIIAPATLVLPDTTLATGQVGNPYVTTIPAARGGTTPITYTASNVPAGLTFNPTTRQITGTPSQYGTFTVTVTATDAGNPQQTATRNYSLTVNPAPLVLPAATLATAQVGTTYTATIPAATGGTTPITYTATGVPAGLSFDPATRQITGTPTQSGTFTVTVTATDGASPAQTSTRTYTLTVNPATLTLPAASPATAQVGTGYTTTLPAASGGTTPITYAATGIPAGLSFNPTTRVISGTPTTAGTFTVTLTATDAGNPQQTVSRDYTITVIPATLVLPDTSLATAQVGTSYSTTIPAATGGTTPITYAATGVPAGLTFNPETRQITGTPTQSGTFTVAVTATDAGNPQQTATRNYTLTVVPATLVLPAITLATAQVGTEYTATIPAATGGTTPITYAATGVPAGLNFDPATRQITGTPTQSGTFTITVTATDAGDPQQTASRNYTLTVVPATLVLPAATPATAQVGTSYTTTLPAASGGTTPITYAATGIPAGLSFDPATRQITGTPTTAGTFTVTLTATDAGNPQQTVSRDYTITVVPATLVLPAATLATGQVGNPYATTIPAATGGTTPITYTATGIPAGLTFDPATRQITGTPTQSGTFTVTVTATDAGNPQQTATRTYTITVNPATLILPAATLAAAQVGNDYTATIPAATGGTTPVTYAATGLPEGLSFNPTTRQITGTPTQSGNFTIEVTASDAGDPQQTATRTYTLTVNPATLVLPAATLATAQVGSSYAVTTPAATGGTTPVTYSATGLPAGLSFNPATRQITGTPTTAGTFTVTVTAADAGSPQQTVSQDYTITVIPATLVLPDATLAVGQVGSSYATTIPTATGGTTPITYAASNLPAGLTFDPDTRQITGTPTQSGTFTVTVTATDAGNPQQTATRNYTITVNPATLILPDATLAAAQVGATYTATLPAASGGTTPITYTVSGLPAGLTFNPTTRQITGTPTEFGNFTIVLTATDAGNPPQTATRSYTLTVSPSALTQPPVTLANGIAGTAYSAIIPQATGGTAPYTYVVNNLPPGLTFNPTTRQITGTPTQAGTFDNITVTVTDAGSPAQTITQTTSITITEQATPVTLIAFTAKASGNNVQLEWSTAQEKNNAHFEVQYSTNGRDFETVSTVDGKGTVTTRQNYSFVHASVNQAFIHYYRLKQVDFDGKFTLSTVRSVKLDGYVGIAMKASTDPSRNVRVFVDYGDEQLSKETTLYLMDLSGRILSSQQLELQPGRNTVEFSSGTLGSGIYLIRMDNASQKASAKVALP</sequence>
<dbReference type="InterPro" id="IPR006644">
    <property type="entry name" value="Cadg"/>
</dbReference>
<dbReference type="SUPFAM" id="SSF49313">
    <property type="entry name" value="Cadherin-like"/>
    <property type="match status" value="14"/>
</dbReference>
<keyword evidence="3" id="KW-1185">Reference proteome</keyword>
<feature type="domain" description="Dystroglycan-type cadherin-like" evidence="1">
    <location>
        <begin position="532"/>
        <end position="622"/>
    </location>
</feature>
<dbReference type="PANTHER" id="PTHR37494">
    <property type="entry name" value="HEMAGGLUTININ"/>
    <property type="match status" value="1"/>
</dbReference>
<feature type="domain" description="Dystroglycan-type cadherin-like" evidence="1">
    <location>
        <begin position="803"/>
        <end position="891"/>
    </location>
</feature>
<dbReference type="Pfam" id="PF05345">
    <property type="entry name" value="He_PIG"/>
    <property type="match status" value="14"/>
</dbReference>
<dbReference type="GO" id="GO:0005509">
    <property type="term" value="F:calcium ion binding"/>
    <property type="evidence" value="ECO:0007669"/>
    <property type="project" value="InterPro"/>
</dbReference>
<accession>A0A2S7ILH1</accession>